<feature type="transmembrane region" description="Helical" evidence="2">
    <location>
        <begin position="167"/>
        <end position="187"/>
    </location>
</feature>
<dbReference type="AlphaFoldDB" id="A0AA41RWK5"/>
<accession>A0AA41RWK5</accession>
<evidence type="ECO:0000313" key="3">
    <source>
        <dbReference type="EMBL" id="MCL7027832.1"/>
    </source>
</evidence>
<dbReference type="Proteomes" id="UP001177140">
    <property type="component" value="Unassembled WGS sequence"/>
</dbReference>
<dbReference type="SUPFAM" id="SSF103473">
    <property type="entry name" value="MFS general substrate transporter"/>
    <property type="match status" value="1"/>
</dbReference>
<sequence>MRTSDVDNDARVSILLPSPGTGQNDKTNPRSEFWKWCLQILRVTEEVKLTSDDSLPKLADQFNIEVDEKCCQNKDQNKEPVRTAYKYYSGGGNPCIGNTVEEVRSPFSCFPLKSTMEVNANVGKYGRSKEASAADVECHSGGSSFHAGDYHCRECWLRESKDRFLEVLSMVSAFLLSFGTAGAFYFTQALTIVGSHDPVLKHTFTTLNWVFAASFFCNFLGVLISLILQSRREYHRYKKLSLIISNIASFLFMVLGYGLLMAFNIGHR</sequence>
<reference evidence="3" key="1">
    <citation type="submission" date="2022-03" db="EMBL/GenBank/DDBJ databases">
        <title>A functionally conserved STORR gene fusion in Papaver species that diverged 16.8 million years ago.</title>
        <authorList>
            <person name="Catania T."/>
        </authorList>
    </citation>
    <scope>NUCLEOTIDE SEQUENCE</scope>
    <source>
        <strain evidence="3">S-191538</strain>
    </source>
</reference>
<keyword evidence="2" id="KW-1133">Transmembrane helix</keyword>
<evidence type="ECO:0000256" key="2">
    <source>
        <dbReference type="SAM" id="Phobius"/>
    </source>
</evidence>
<proteinExistence type="predicted"/>
<feature type="compositionally biased region" description="Basic and acidic residues" evidence="1">
    <location>
        <begin position="1"/>
        <end position="10"/>
    </location>
</feature>
<organism evidence="3 4">
    <name type="scientific">Papaver nudicaule</name>
    <name type="common">Iceland poppy</name>
    <dbReference type="NCBI Taxonomy" id="74823"/>
    <lineage>
        <taxon>Eukaryota</taxon>
        <taxon>Viridiplantae</taxon>
        <taxon>Streptophyta</taxon>
        <taxon>Embryophyta</taxon>
        <taxon>Tracheophyta</taxon>
        <taxon>Spermatophyta</taxon>
        <taxon>Magnoliopsida</taxon>
        <taxon>Ranunculales</taxon>
        <taxon>Papaveraceae</taxon>
        <taxon>Papaveroideae</taxon>
        <taxon>Papaver</taxon>
    </lineage>
</organism>
<keyword evidence="2" id="KW-0812">Transmembrane</keyword>
<keyword evidence="4" id="KW-1185">Reference proteome</keyword>
<feature type="transmembrane region" description="Helical" evidence="2">
    <location>
        <begin position="240"/>
        <end position="263"/>
    </location>
</feature>
<feature type="transmembrane region" description="Helical" evidence="2">
    <location>
        <begin position="207"/>
        <end position="228"/>
    </location>
</feature>
<keyword evidence="2" id="KW-0472">Membrane</keyword>
<evidence type="ECO:0000256" key="1">
    <source>
        <dbReference type="SAM" id="MobiDB-lite"/>
    </source>
</evidence>
<evidence type="ECO:0000313" key="4">
    <source>
        <dbReference type="Proteomes" id="UP001177140"/>
    </source>
</evidence>
<protein>
    <submittedName>
        <fullName evidence="3">Uncharacterized protein</fullName>
    </submittedName>
</protein>
<dbReference type="InterPro" id="IPR036259">
    <property type="entry name" value="MFS_trans_sf"/>
</dbReference>
<gene>
    <name evidence="3" type="ORF">MKW94_025425</name>
</gene>
<name>A0AA41RWK5_PAPNU</name>
<comment type="caution">
    <text evidence="3">The sequence shown here is derived from an EMBL/GenBank/DDBJ whole genome shotgun (WGS) entry which is preliminary data.</text>
</comment>
<dbReference type="EMBL" id="JAJJMA010072602">
    <property type="protein sequence ID" value="MCL7027832.1"/>
    <property type="molecule type" value="Genomic_DNA"/>
</dbReference>
<feature type="region of interest" description="Disordered" evidence="1">
    <location>
        <begin position="1"/>
        <end position="28"/>
    </location>
</feature>